<dbReference type="Gene3D" id="3.40.50.2000">
    <property type="entry name" value="Glycogen Phosphorylase B"/>
    <property type="match status" value="2"/>
</dbReference>
<dbReference type="EMBL" id="FQNF01000062">
    <property type="protein sequence ID" value="SGZ40738.1"/>
    <property type="molecule type" value="Genomic_DNA"/>
</dbReference>
<dbReference type="GO" id="GO:0000506">
    <property type="term" value="C:glycosylphosphatidylinositol-N-acetylglucosaminyltransferase (GPI-GnT) complex"/>
    <property type="evidence" value="ECO:0007669"/>
    <property type="project" value="TreeGrafter"/>
</dbReference>
<keyword evidence="8" id="KW-1185">Reference proteome</keyword>
<dbReference type="OrthoDB" id="734129at2759"/>
<keyword evidence="3 7" id="KW-0328">Glycosyltransferase</keyword>
<dbReference type="GO" id="GO:0017176">
    <property type="term" value="F:phosphatidylinositol N-acetylglucosaminyltransferase activity"/>
    <property type="evidence" value="ECO:0007669"/>
    <property type="project" value="EnsemblFungi"/>
</dbReference>
<dbReference type="PANTHER" id="PTHR45871:SF1">
    <property type="entry name" value="PHOSPHATIDYLINOSITOL N-ACETYLGLUCOSAMINYLTRANSFERASE SUBUNIT A"/>
    <property type="match status" value="1"/>
</dbReference>
<comment type="function">
    <text evidence="1">Catalytic subunit in the complex catalyzing the transfer of N-acetylglucosamine from UDP-N-acetylglucosamine to phosphatidylinositol, the first step of GPI biosynthesis.</text>
</comment>
<keyword evidence="4" id="KW-0256">Endoplasmic reticulum</keyword>
<dbReference type="Proteomes" id="UP000183365">
    <property type="component" value="Unassembled WGS sequence"/>
</dbReference>
<reference evidence="8" key="1">
    <citation type="submission" date="2016-11" db="EMBL/GenBank/DDBJ databases">
        <authorList>
            <person name="Guldener U."/>
        </authorList>
    </citation>
    <scope>NUCLEOTIDE SEQUENCE [LARGE SCALE GENOMIC DNA]</scope>
</reference>
<dbReference type="GO" id="GO:0006506">
    <property type="term" value="P:GPI anchor biosynthetic process"/>
    <property type="evidence" value="ECO:0007669"/>
    <property type="project" value="InterPro"/>
</dbReference>
<dbReference type="VEuPathDB" id="FungiDB:HGUI_02938"/>
<dbReference type="InterPro" id="IPR001296">
    <property type="entry name" value="Glyco_trans_1"/>
</dbReference>
<feature type="domain" description="Glycosyl transferase family 1" evidence="5">
    <location>
        <begin position="197"/>
        <end position="321"/>
    </location>
</feature>
<protein>
    <submittedName>
        <fullName evidence="7">Related to Phosphatidylinositol N-acetylglucosaminyltransferase GPI3 subunit</fullName>
    </submittedName>
</protein>
<evidence type="ECO:0000313" key="8">
    <source>
        <dbReference type="Proteomes" id="UP000183365"/>
    </source>
</evidence>
<evidence type="ECO:0000256" key="4">
    <source>
        <dbReference type="ARBA" id="ARBA00022824"/>
    </source>
</evidence>
<dbReference type="AlphaFoldDB" id="A0A1L0B2W2"/>
<sequence length="459" mass="52490">MSQRKYNIAMCCDFFYPQLGGVEFHMYHLAQKLINQGHNVIIITHSYKERMNIRYIANGLKVYYIPLLIVTRETSFPTVFSSLPVLRKIFIKENINIVHSHGTVTTISHEAIIHASIMDIPTVITDHSLFPFNSISHILVNKLLRFSTTLANRLIAVSQTTKENLCVRTGRNPTDCFVIPNAVISADFQPMGVNEIKNTSQDKIKVVIISRLFENKGIGLLIDVIPKLCNINPDLNFIIAGDGPMFIDLQQMIEINNLEEKIELIGSVPHEKVRDVMIKGDIYLHCSLIEAFGTVLVEAASTGLVIVTTTVGGILEVLPDDMAVYCHELTSKCIIDGVNRGIQKFQSLKQEQSSTDDLPFQWKFHNKIKELYNWENVALRTAHVYDIVYEEQNKYPLSMLEKIMLYYSKRLDNDDGTFSRILYALCCTVDILYLLFLDYIWEPRENIEPAVKWNRKIVV</sequence>
<feature type="domain" description="PIGA GPI anchor biosynthesis" evidence="6">
    <location>
        <begin position="45"/>
        <end position="133"/>
    </location>
</feature>
<dbReference type="PANTHER" id="PTHR45871">
    <property type="entry name" value="N-ACETYLGLUCOSAMINYL-PHOSPHATIDYLINOSITOL BIOSYNTHETIC PROTEIN"/>
    <property type="match status" value="1"/>
</dbReference>
<keyword evidence="7" id="KW-0808">Transferase</keyword>
<evidence type="ECO:0000259" key="6">
    <source>
        <dbReference type="Pfam" id="PF08288"/>
    </source>
</evidence>
<evidence type="ECO:0000256" key="3">
    <source>
        <dbReference type="ARBA" id="ARBA00022676"/>
    </source>
</evidence>
<accession>A0A1L0B2W2</accession>
<proteinExistence type="predicted"/>
<dbReference type="SUPFAM" id="SSF53756">
    <property type="entry name" value="UDP-Glycosyltransferase/glycogen phosphorylase"/>
    <property type="match status" value="1"/>
</dbReference>
<dbReference type="Pfam" id="PF00534">
    <property type="entry name" value="Glycos_transf_1"/>
    <property type="match status" value="1"/>
</dbReference>
<evidence type="ECO:0000259" key="5">
    <source>
        <dbReference type="Pfam" id="PF00534"/>
    </source>
</evidence>
<organism evidence="7 8">
    <name type="scientific">Hanseniaspora guilliermondii</name>
    <dbReference type="NCBI Taxonomy" id="56406"/>
    <lineage>
        <taxon>Eukaryota</taxon>
        <taxon>Fungi</taxon>
        <taxon>Dikarya</taxon>
        <taxon>Ascomycota</taxon>
        <taxon>Saccharomycotina</taxon>
        <taxon>Saccharomycetes</taxon>
        <taxon>Saccharomycodales</taxon>
        <taxon>Saccharomycodaceae</taxon>
        <taxon>Hanseniaspora</taxon>
    </lineage>
</organism>
<name>A0A1L0B2W2_9ASCO</name>
<comment type="subcellular location">
    <subcellularLocation>
        <location evidence="2">Endoplasmic reticulum membrane</location>
    </subcellularLocation>
</comment>
<evidence type="ECO:0000256" key="1">
    <source>
        <dbReference type="ARBA" id="ARBA00003265"/>
    </source>
</evidence>
<gene>
    <name evidence="7" type="ORF">HGUI_02938</name>
</gene>
<evidence type="ECO:0000313" key="7">
    <source>
        <dbReference type="EMBL" id="SGZ40738.1"/>
    </source>
</evidence>
<evidence type="ECO:0000256" key="2">
    <source>
        <dbReference type="ARBA" id="ARBA00004586"/>
    </source>
</evidence>
<dbReference type="InterPro" id="IPR013234">
    <property type="entry name" value="PIGA_GPI_anchor_biosynthesis"/>
</dbReference>
<dbReference type="Pfam" id="PF08288">
    <property type="entry name" value="PIGA"/>
    <property type="match status" value="1"/>
</dbReference>